<evidence type="ECO:0000313" key="3">
    <source>
        <dbReference type="EMBL" id="MDT0329895.1"/>
    </source>
</evidence>
<feature type="compositionally biased region" description="Basic and acidic residues" evidence="1">
    <location>
        <begin position="299"/>
        <end position="308"/>
    </location>
</feature>
<dbReference type="RefSeq" id="WP_311512503.1">
    <property type="nucleotide sequence ID" value="NZ_JAVREP010000010.1"/>
</dbReference>
<dbReference type="Pfam" id="PF01243">
    <property type="entry name" value="PNPOx_N"/>
    <property type="match status" value="1"/>
</dbReference>
<evidence type="ECO:0000256" key="1">
    <source>
        <dbReference type="SAM" id="MobiDB-lite"/>
    </source>
</evidence>
<dbReference type="EC" id="1.-.-.-" evidence="3"/>
<feature type="domain" description="Pyridoxamine 5'-phosphate oxidase N-terminal" evidence="2">
    <location>
        <begin position="167"/>
        <end position="259"/>
    </location>
</feature>
<dbReference type="Proteomes" id="UP001183390">
    <property type="component" value="Unassembled WGS sequence"/>
</dbReference>
<reference evidence="4" key="1">
    <citation type="submission" date="2023-07" db="EMBL/GenBank/DDBJ databases">
        <title>30 novel species of actinomycetes from the DSMZ collection.</title>
        <authorList>
            <person name="Nouioui I."/>
        </authorList>
    </citation>
    <scope>NUCLEOTIDE SEQUENCE [LARGE SCALE GENOMIC DNA]</scope>
    <source>
        <strain evidence="4">DSM 44743</strain>
    </source>
</reference>
<dbReference type="InterPro" id="IPR011576">
    <property type="entry name" value="Pyridox_Oxase_N"/>
</dbReference>
<gene>
    <name evidence="3" type="ORF">RM479_15900</name>
</gene>
<name>A0ABU2MB46_9ACTN</name>
<dbReference type="GO" id="GO:0004733">
    <property type="term" value="F:pyridoxamine phosphate oxidase activity"/>
    <property type="evidence" value="ECO:0007669"/>
    <property type="project" value="UniProtKB-EC"/>
</dbReference>
<dbReference type="Gene3D" id="2.30.110.10">
    <property type="entry name" value="Electron Transport, Fmn-binding Protein, Chain A"/>
    <property type="match status" value="1"/>
</dbReference>
<dbReference type="SUPFAM" id="SSF50475">
    <property type="entry name" value="FMN-binding split barrel"/>
    <property type="match status" value="1"/>
</dbReference>
<dbReference type="PANTHER" id="PTHR42815:SF2">
    <property type="entry name" value="FAD-BINDING, PUTATIVE (AFU_ORTHOLOGUE AFUA_6G07600)-RELATED"/>
    <property type="match status" value="1"/>
</dbReference>
<keyword evidence="4" id="KW-1185">Reference proteome</keyword>
<evidence type="ECO:0000313" key="4">
    <source>
        <dbReference type="Proteomes" id="UP001183390"/>
    </source>
</evidence>
<proteinExistence type="predicted"/>
<organism evidence="3 4">
    <name type="scientific">Nocardiopsis lambiniae</name>
    <dbReference type="NCBI Taxonomy" id="3075539"/>
    <lineage>
        <taxon>Bacteria</taxon>
        <taxon>Bacillati</taxon>
        <taxon>Actinomycetota</taxon>
        <taxon>Actinomycetes</taxon>
        <taxon>Streptosporangiales</taxon>
        <taxon>Nocardiopsidaceae</taxon>
        <taxon>Nocardiopsis</taxon>
    </lineage>
</organism>
<dbReference type="EMBL" id="JAVREP010000010">
    <property type="protein sequence ID" value="MDT0329895.1"/>
    <property type="molecule type" value="Genomic_DNA"/>
</dbReference>
<dbReference type="InterPro" id="IPR012349">
    <property type="entry name" value="Split_barrel_FMN-bd"/>
</dbReference>
<comment type="caution">
    <text evidence="3">The sequence shown here is derived from an EMBL/GenBank/DDBJ whole genome shotgun (WGS) entry which is preliminary data.</text>
</comment>
<feature type="region of interest" description="Disordered" evidence="1">
    <location>
        <begin position="280"/>
        <end position="308"/>
    </location>
</feature>
<keyword evidence="3" id="KW-0560">Oxidoreductase</keyword>
<protein>
    <submittedName>
        <fullName evidence="3">Pyridoxamine 5'-phosphate oxidase family protein</fullName>
        <ecNumber evidence="3">1.-.-.-</ecNumber>
        <ecNumber evidence="3">1.4.3.5</ecNumber>
    </submittedName>
</protein>
<dbReference type="EC" id="1.4.3.5" evidence="3"/>
<sequence length="308" mass="33026">MGSPYHHGERAVQERAGLADQALFSEGARRREIPEVAADFLAERTWLVVGALDASEDPWCSLLTGPPGFLDAPGPRTLDVAARPTADDPLAGALGWDGTRVGALAIDPATRRRMRINGVSRPHGNGLRVTTEQVYANCPKYIQRRDPAPAGSGPPVASRVGTRLTGDQRDLVRRADTFFVATADASGDADANHRGGAPGFVRVHSSTVLSWPDYVGNAMFNTLGNLWVRPRAGLLFPDWETGAVLRLSGAARIVWDGDPEGTGRTIEFTVERVVATDAAGLLAPDPPDPSRFNPTVPLHDPRTEEVHP</sequence>
<dbReference type="PANTHER" id="PTHR42815">
    <property type="entry name" value="FAD-BINDING, PUTATIVE (AFU_ORTHOLOGUE AFUA_6G07600)-RELATED"/>
    <property type="match status" value="1"/>
</dbReference>
<accession>A0ABU2MB46</accession>
<evidence type="ECO:0000259" key="2">
    <source>
        <dbReference type="Pfam" id="PF01243"/>
    </source>
</evidence>